<accession>A0A914BH33</accession>
<dbReference type="FunFam" id="3.30.780.10:FF:000009">
    <property type="entry name" value="39S ribosomal protein L49, mitochondrial"/>
    <property type="match status" value="1"/>
</dbReference>
<evidence type="ECO:0000313" key="8">
    <source>
        <dbReference type="EnsemblMetazoa" id="XP_038074742.1"/>
    </source>
</evidence>
<keyword evidence="9" id="KW-1185">Reference proteome</keyword>
<evidence type="ECO:0000313" key="9">
    <source>
        <dbReference type="Proteomes" id="UP000887568"/>
    </source>
</evidence>
<evidence type="ECO:0000256" key="4">
    <source>
        <dbReference type="ARBA" id="ARBA00023128"/>
    </source>
</evidence>
<name>A0A914BH33_PATMI</name>
<evidence type="ECO:0000256" key="1">
    <source>
        <dbReference type="ARBA" id="ARBA00004173"/>
    </source>
</evidence>
<dbReference type="AlphaFoldDB" id="A0A914BH33"/>
<organism evidence="8 9">
    <name type="scientific">Patiria miniata</name>
    <name type="common">Bat star</name>
    <name type="synonym">Asterina miniata</name>
    <dbReference type="NCBI Taxonomy" id="46514"/>
    <lineage>
        <taxon>Eukaryota</taxon>
        <taxon>Metazoa</taxon>
        <taxon>Echinodermata</taxon>
        <taxon>Eleutherozoa</taxon>
        <taxon>Asterozoa</taxon>
        <taxon>Asteroidea</taxon>
        <taxon>Valvatacea</taxon>
        <taxon>Valvatida</taxon>
        <taxon>Asterinidae</taxon>
        <taxon>Patiria</taxon>
    </lineage>
</organism>
<evidence type="ECO:0000256" key="7">
    <source>
        <dbReference type="ARBA" id="ARBA00035545"/>
    </source>
</evidence>
<reference evidence="8" key="1">
    <citation type="submission" date="2022-11" db="UniProtKB">
        <authorList>
            <consortium name="EnsemblMetazoa"/>
        </authorList>
    </citation>
    <scope>IDENTIFICATION</scope>
</reference>
<dbReference type="GeneID" id="119742663"/>
<dbReference type="RefSeq" id="XP_038074742.1">
    <property type="nucleotide sequence ID" value="XM_038218814.1"/>
</dbReference>
<dbReference type="OrthoDB" id="19439at2759"/>
<evidence type="ECO:0000256" key="5">
    <source>
        <dbReference type="ARBA" id="ARBA00023274"/>
    </source>
</evidence>
<dbReference type="PANTHER" id="PTHR13477:SF0">
    <property type="entry name" value="LARGE RIBOSOMAL SUBUNIT PROTEIN ML49"/>
    <property type="match status" value="1"/>
</dbReference>
<dbReference type="InterPro" id="IPR007740">
    <property type="entry name" value="Ribosomal_mL49"/>
</dbReference>
<proteinExistence type="inferred from homology"/>
<evidence type="ECO:0000256" key="2">
    <source>
        <dbReference type="ARBA" id="ARBA00005677"/>
    </source>
</evidence>
<comment type="subcellular location">
    <subcellularLocation>
        <location evidence="1">Mitochondrion</location>
    </subcellularLocation>
</comment>
<sequence length="199" mass="22943">MALSTRSTVLSFLIIKNSIKLRTVSSTARPCIHSLLKRSISTSCPRLDSFPPNFYHPKDLVREEDARTEYIESKEDFKYVERLIPSLEPPTPPAHEKYPTPSGWAPPKGAVPGTPYTVRRTRYHSIPVYLKLKFGNTQQLTVIKNIEGDIWALAEELKTHLERLEGCTLPMRVSEFGRWVHFKGMFRDEVKQWLVEKGF</sequence>
<evidence type="ECO:0000256" key="6">
    <source>
        <dbReference type="ARBA" id="ARBA00035191"/>
    </source>
</evidence>
<dbReference type="GO" id="GO:0006412">
    <property type="term" value="P:translation"/>
    <property type="evidence" value="ECO:0007669"/>
    <property type="project" value="InterPro"/>
</dbReference>
<protein>
    <recommendedName>
        <fullName evidence="6">Large ribosomal subunit protein mL49</fullName>
    </recommendedName>
    <alternativeName>
        <fullName evidence="7">39S ribosomal protein L49, mitochondrial</fullName>
    </alternativeName>
</protein>
<dbReference type="PANTHER" id="PTHR13477">
    <property type="entry name" value="MITOCHONDRIAL 39S RIBOSOMAL PROTEIN L49"/>
    <property type="match status" value="1"/>
</dbReference>
<dbReference type="CTD" id="740"/>
<keyword evidence="3" id="KW-0689">Ribosomal protein</keyword>
<dbReference type="GO" id="GO:0005762">
    <property type="term" value="C:mitochondrial large ribosomal subunit"/>
    <property type="evidence" value="ECO:0007669"/>
    <property type="project" value="TreeGrafter"/>
</dbReference>
<dbReference type="Proteomes" id="UP000887568">
    <property type="component" value="Unplaced"/>
</dbReference>
<evidence type="ECO:0000256" key="3">
    <source>
        <dbReference type="ARBA" id="ARBA00022980"/>
    </source>
</evidence>
<dbReference type="Pfam" id="PF05046">
    <property type="entry name" value="Img2"/>
    <property type="match status" value="1"/>
</dbReference>
<dbReference type="OMA" id="HPIATHV"/>
<dbReference type="EnsemblMetazoa" id="XM_038218814.1">
    <property type="protein sequence ID" value="XP_038074742.1"/>
    <property type="gene ID" value="LOC119742663"/>
</dbReference>
<keyword evidence="5" id="KW-0687">Ribonucleoprotein</keyword>
<dbReference type="Gene3D" id="3.30.780.10">
    <property type="entry name" value="SUI1-like domain"/>
    <property type="match status" value="1"/>
</dbReference>
<keyword evidence="4" id="KW-0496">Mitochondrion</keyword>
<comment type="similarity">
    <text evidence="2">Belongs to the mitochondrion-specific ribosomal protein mL49 family.</text>
</comment>
<dbReference type="GO" id="GO:0003735">
    <property type="term" value="F:structural constituent of ribosome"/>
    <property type="evidence" value="ECO:0007669"/>
    <property type="project" value="InterPro"/>
</dbReference>